<evidence type="ECO:0000256" key="4">
    <source>
        <dbReference type="ARBA" id="ARBA00022692"/>
    </source>
</evidence>
<proteinExistence type="inferred from homology"/>
<comment type="caution">
    <text evidence="9">The sequence shown here is derived from an EMBL/GenBank/DDBJ whole genome shotgun (WGS) entry which is preliminary data.</text>
</comment>
<keyword evidence="6 7" id="KW-0472">Membrane</keyword>
<accession>A0A7C2JZS1</accession>
<feature type="transmembrane region" description="Helical" evidence="7">
    <location>
        <begin position="6"/>
        <end position="29"/>
    </location>
</feature>
<comment type="subunit">
    <text evidence="7">NDH-1 is composed of 14 different subunits. Subunits NuoA, H, J, K, L, M, N constitute the membrane sector of the complex.</text>
</comment>
<keyword evidence="7" id="KW-1003">Cell membrane</keyword>
<keyword evidence="7" id="KW-1278">Translocase</keyword>
<name>A0A7C2JZS1_9PLAN</name>
<evidence type="ECO:0000256" key="5">
    <source>
        <dbReference type="ARBA" id="ARBA00022989"/>
    </source>
</evidence>
<keyword evidence="7 8" id="KW-0520">NAD</keyword>
<keyword evidence="7" id="KW-0830">Ubiquinone</keyword>
<dbReference type="GO" id="GO:0050136">
    <property type="term" value="F:NADH dehydrogenase (quinone) (non-electrogenic) activity"/>
    <property type="evidence" value="ECO:0007669"/>
    <property type="project" value="UniProtKB-UniRule"/>
</dbReference>
<dbReference type="InterPro" id="IPR038430">
    <property type="entry name" value="NDAH_ubi_oxred_su3_sf"/>
</dbReference>
<feature type="transmembrane region" description="Helical" evidence="7">
    <location>
        <begin position="97"/>
        <end position="116"/>
    </location>
</feature>
<evidence type="ECO:0000256" key="8">
    <source>
        <dbReference type="RuleBase" id="RU003639"/>
    </source>
</evidence>
<dbReference type="GO" id="GO:0008137">
    <property type="term" value="F:NADH dehydrogenase (ubiquinone) activity"/>
    <property type="evidence" value="ECO:0007669"/>
    <property type="project" value="InterPro"/>
</dbReference>
<keyword evidence="5 7" id="KW-1133">Transmembrane helix</keyword>
<dbReference type="GO" id="GO:0030964">
    <property type="term" value="C:NADH dehydrogenase complex"/>
    <property type="evidence" value="ECO:0007669"/>
    <property type="project" value="TreeGrafter"/>
</dbReference>
<dbReference type="GO" id="GO:0048038">
    <property type="term" value="F:quinone binding"/>
    <property type="evidence" value="ECO:0007669"/>
    <property type="project" value="UniProtKB-KW"/>
</dbReference>
<dbReference type="PANTHER" id="PTHR11058:SF9">
    <property type="entry name" value="NADH-UBIQUINONE OXIDOREDUCTASE CHAIN 3"/>
    <property type="match status" value="1"/>
</dbReference>
<comment type="catalytic activity">
    <reaction evidence="7 8">
        <text>a quinone + NADH + 5 H(+)(in) = a quinol + NAD(+) + 4 H(+)(out)</text>
        <dbReference type="Rhea" id="RHEA:57888"/>
        <dbReference type="ChEBI" id="CHEBI:15378"/>
        <dbReference type="ChEBI" id="CHEBI:24646"/>
        <dbReference type="ChEBI" id="CHEBI:57540"/>
        <dbReference type="ChEBI" id="CHEBI:57945"/>
        <dbReference type="ChEBI" id="CHEBI:132124"/>
    </reaction>
</comment>
<dbReference type="HAMAP" id="MF_01394">
    <property type="entry name" value="NDH1_NuoA"/>
    <property type="match status" value="1"/>
</dbReference>
<dbReference type="InterPro" id="IPR000440">
    <property type="entry name" value="NADH_UbQ/plastoQ_OxRdtase_su3"/>
</dbReference>
<comment type="similarity">
    <text evidence="2 7 8">Belongs to the complex I subunit 3 family.</text>
</comment>
<dbReference type="InterPro" id="IPR023043">
    <property type="entry name" value="NAD(P)H_OxRDtase_bac/plastid"/>
</dbReference>
<evidence type="ECO:0000256" key="7">
    <source>
        <dbReference type="HAMAP-Rule" id="MF_01394"/>
    </source>
</evidence>
<reference evidence="9" key="1">
    <citation type="journal article" date="2020" name="mSystems">
        <title>Genome- and Community-Level Interaction Insights into Carbon Utilization and Element Cycling Functions of Hydrothermarchaeota in Hydrothermal Sediment.</title>
        <authorList>
            <person name="Zhou Z."/>
            <person name="Liu Y."/>
            <person name="Xu W."/>
            <person name="Pan J."/>
            <person name="Luo Z.H."/>
            <person name="Li M."/>
        </authorList>
    </citation>
    <scope>NUCLEOTIDE SEQUENCE [LARGE SCALE GENOMIC DNA]</scope>
    <source>
        <strain evidence="9">SpSt-339</strain>
    </source>
</reference>
<dbReference type="EMBL" id="DSOK01000302">
    <property type="protein sequence ID" value="HEN15945.1"/>
    <property type="molecule type" value="Genomic_DNA"/>
</dbReference>
<comment type="subcellular location">
    <subcellularLocation>
        <location evidence="7 8">Cell membrane</location>
        <topology evidence="7 8">Multi-pass membrane protein</topology>
    </subcellularLocation>
    <subcellularLocation>
        <location evidence="1">Membrane</location>
        <topology evidence="1">Multi-pass membrane protein</topology>
    </subcellularLocation>
</comment>
<protein>
    <recommendedName>
        <fullName evidence="7">NADH-quinone oxidoreductase subunit A</fullName>
        <ecNumber evidence="7">7.1.1.-</ecNumber>
    </recommendedName>
    <alternativeName>
        <fullName evidence="7">NADH dehydrogenase I subunit A</fullName>
    </alternativeName>
    <alternativeName>
        <fullName evidence="7">NDH-1 subunit A</fullName>
    </alternativeName>
    <alternativeName>
        <fullName evidence="7">NUO1</fullName>
    </alternativeName>
</protein>
<keyword evidence="4 7" id="KW-0812">Transmembrane</keyword>
<dbReference type="PANTHER" id="PTHR11058">
    <property type="entry name" value="NADH-UBIQUINONE OXIDOREDUCTASE CHAIN 3"/>
    <property type="match status" value="1"/>
</dbReference>
<evidence type="ECO:0000256" key="3">
    <source>
        <dbReference type="ARBA" id="ARBA00022448"/>
    </source>
</evidence>
<organism evidence="9">
    <name type="scientific">Schlesneria paludicola</name>
    <dbReference type="NCBI Taxonomy" id="360056"/>
    <lineage>
        <taxon>Bacteria</taxon>
        <taxon>Pseudomonadati</taxon>
        <taxon>Planctomycetota</taxon>
        <taxon>Planctomycetia</taxon>
        <taxon>Planctomycetales</taxon>
        <taxon>Planctomycetaceae</taxon>
        <taxon>Schlesneria</taxon>
    </lineage>
</organism>
<evidence type="ECO:0000256" key="1">
    <source>
        <dbReference type="ARBA" id="ARBA00004141"/>
    </source>
</evidence>
<dbReference type="Gene3D" id="1.20.58.1610">
    <property type="entry name" value="NADH:ubiquinone/plastoquinone oxidoreductase, chain 3"/>
    <property type="match status" value="1"/>
</dbReference>
<dbReference type="EC" id="7.1.1.-" evidence="7"/>
<evidence type="ECO:0000256" key="2">
    <source>
        <dbReference type="ARBA" id="ARBA00008472"/>
    </source>
</evidence>
<keyword evidence="3 7" id="KW-0813">Transport</keyword>
<feature type="transmembrane region" description="Helical" evidence="7">
    <location>
        <begin position="59"/>
        <end position="77"/>
    </location>
</feature>
<gene>
    <name evidence="7" type="primary">nuoA</name>
    <name evidence="9" type="ORF">ENQ76_10820</name>
</gene>
<dbReference type="AlphaFoldDB" id="A0A7C2JZS1"/>
<sequence>MDAFHAILLYAVVLVGFAATNLILTHLIGPKKKTPVKQMPYESGMDPVGDARQPFDVKFYLVAILFLVFDVELLFLYPWSVSAYLGEGGIPVELRPTVFGVMLVFMATLAIAYVYAWRKGVFQWR</sequence>
<comment type="function">
    <text evidence="7">NDH-1 shuttles electrons from NADH, via FMN and iron-sulfur (Fe-S) centers, to quinones in the respiratory chain. The immediate electron acceptor for the enzyme in this species is believed to be ubiquinone. Couples the redox reaction to proton translocation (for every two electrons transferred, four hydrogen ions are translocated across the cytoplasmic membrane), and thus conserves the redox energy in a proton gradient.</text>
</comment>
<keyword evidence="7 8" id="KW-0874">Quinone</keyword>
<dbReference type="GO" id="GO:0005886">
    <property type="term" value="C:plasma membrane"/>
    <property type="evidence" value="ECO:0007669"/>
    <property type="project" value="UniProtKB-SubCell"/>
</dbReference>
<evidence type="ECO:0000313" key="9">
    <source>
        <dbReference type="EMBL" id="HEN15945.1"/>
    </source>
</evidence>
<evidence type="ECO:0000256" key="6">
    <source>
        <dbReference type="ARBA" id="ARBA00023136"/>
    </source>
</evidence>
<dbReference type="Pfam" id="PF00507">
    <property type="entry name" value="Oxidored_q4"/>
    <property type="match status" value="1"/>
</dbReference>